<proteinExistence type="predicted"/>
<dbReference type="PROSITE" id="PS50152">
    <property type="entry name" value="25A_SYNTH_3"/>
    <property type="match status" value="1"/>
</dbReference>
<evidence type="ECO:0000313" key="3">
    <source>
        <dbReference type="EMBL" id="MBR7743538.1"/>
    </source>
</evidence>
<comment type="caution">
    <text evidence="3">The sequence shown here is derived from an EMBL/GenBank/DDBJ whole genome shotgun (WGS) entry which is preliminary data.</text>
</comment>
<feature type="transmembrane region" description="Helical" evidence="1">
    <location>
        <begin position="284"/>
        <end position="302"/>
    </location>
</feature>
<gene>
    <name evidence="3" type="ORF">KC207_09580</name>
</gene>
<dbReference type="InterPro" id="IPR025646">
    <property type="entry name" value="DUF4350"/>
</dbReference>
<sequence length="415" mass="42241">MTATATDGDRAVRPATADTRSAARRVRGVVLWALALVVGGALIALAAGRPSPDEYLHPDGTGQTGARALVEVLRDQGVDVEVVETTAEALAAGANAPGTTVVVGNSSLLGETAARDLLRGSRDGDGVVLLDGAPQVLYALGLGLDALPATDDIGPAGCSVRWVRPDDELRRVSWTLVGADEDGASTGGLPPGATGCYEVASGSGDDAPPPGHAAVLVPGTADRAPVTVVGFPDAATNRFVTEADHAGLVVRLLGASPRLVWFHPNAEALAAGPDQGSEPVAPSFLVPATAVLALAVLAFALARGRRLGRLVPERLPVVVRGTETTESRAAMYRAASDRGRAAAVLRRASTTRLASRLGLPAHAPLPTVVAATAAATGLAPSEVDAVLRDSVPPDEAALVRLAQQLTRLEEKVSTP</sequence>
<evidence type="ECO:0000313" key="4">
    <source>
        <dbReference type="Proteomes" id="UP000677016"/>
    </source>
</evidence>
<evidence type="ECO:0000259" key="2">
    <source>
        <dbReference type="Pfam" id="PF14258"/>
    </source>
</evidence>
<feature type="transmembrane region" description="Helical" evidence="1">
    <location>
        <begin position="29"/>
        <end position="48"/>
    </location>
</feature>
<accession>A0A941D9F8</accession>
<feature type="domain" description="DUF4350" evidence="2">
    <location>
        <begin position="61"/>
        <end position="253"/>
    </location>
</feature>
<dbReference type="Pfam" id="PF14258">
    <property type="entry name" value="DUF4350"/>
    <property type="match status" value="1"/>
</dbReference>
<keyword evidence="1" id="KW-0472">Membrane</keyword>
<name>A0A941D9F8_9MICO</name>
<dbReference type="Proteomes" id="UP000677016">
    <property type="component" value="Unassembled WGS sequence"/>
</dbReference>
<protein>
    <submittedName>
        <fullName evidence="3">DUF4350 domain-containing protein</fullName>
    </submittedName>
</protein>
<keyword evidence="1" id="KW-1133">Transmembrane helix</keyword>
<dbReference type="EMBL" id="JAGSNF010000012">
    <property type="protein sequence ID" value="MBR7743538.1"/>
    <property type="molecule type" value="Genomic_DNA"/>
</dbReference>
<evidence type="ECO:0000256" key="1">
    <source>
        <dbReference type="SAM" id="Phobius"/>
    </source>
</evidence>
<organism evidence="3 4">
    <name type="scientific">Phycicoccus avicenniae</name>
    <dbReference type="NCBI Taxonomy" id="2828860"/>
    <lineage>
        <taxon>Bacteria</taxon>
        <taxon>Bacillati</taxon>
        <taxon>Actinomycetota</taxon>
        <taxon>Actinomycetes</taxon>
        <taxon>Micrococcales</taxon>
        <taxon>Intrasporangiaceae</taxon>
        <taxon>Phycicoccus</taxon>
    </lineage>
</organism>
<keyword evidence="4" id="KW-1185">Reference proteome</keyword>
<reference evidence="3" key="1">
    <citation type="submission" date="2021-04" db="EMBL/GenBank/DDBJ databases">
        <title>Phycicoccus avicenniae sp. nov., a novel endophytic actinomycetes isolated from branch of Avicennia mariana.</title>
        <authorList>
            <person name="Tuo L."/>
        </authorList>
    </citation>
    <scope>NUCLEOTIDE SEQUENCE</scope>
    <source>
        <strain evidence="3">BSK3Z-2</strain>
    </source>
</reference>
<dbReference type="AlphaFoldDB" id="A0A941D9F8"/>
<keyword evidence="1" id="KW-0812">Transmembrane</keyword>
<dbReference type="RefSeq" id="WP_211602792.1">
    <property type="nucleotide sequence ID" value="NZ_JAGSNF010000012.1"/>
</dbReference>